<dbReference type="Pfam" id="PF13419">
    <property type="entry name" value="HAD_2"/>
    <property type="match status" value="1"/>
</dbReference>
<dbReference type="OrthoDB" id="5623813at2"/>
<sequence>MDRVNVVPFNAKRLRAIVFDLDNTLVSSNMDFKWLRSQVGCPQHLDLLSYTNSIDCPNQRAIAQQQILNHEINDAQQSHTMPGCRDLLTFIEHQALHTAIITRNCLQAAQLKVSHNQLNITRIISREHYPPKPSPLSLLALADDWQITADELLYVGDHFYDLEAAANAQMPSCLVTHGQSSAFSDSASVVVEQLNDLVQLLEQR</sequence>
<dbReference type="RefSeq" id="WP_069447511.1">
    <property type="nucleotide sequence ID" value="NZ_MDCJ01000007.1"/>
</dbReference>
<proteinExistence type="predicted"/>
<gene>
    <name evidence="1" type="ORF">VSF3289_03336</name>
</gene>
<dbReference type="PANTHER" id="PTHR43885">
    <property type="entry name" value="HALOACID DEHALOGENASE-LIKE HYDROLASE"/>
    <property type="match status" value="1"/>
</dbReference>
<dbReference type="InterPro" id="IPR036412">
    <property type="entry name" value="HAD-like_sf"/>
</dbReference>
<dbReference type="Gene3D" id="3.40.50.1000">
    <property type="entry name" value="HAD superfamily/HAD-like"/>
    <property type="match status" value="1"/>
</dbReference>
<dbReference type="EMBL" id="MDCJ01000007">
    <property type="protein sequence ID" value="ODS04205.1"/>
    <property type="molecule type" value="Genomic_DNA"/>
</dbReference>
<evidence type="ECO:0000313" key="1">
    <source>
        <dbReference type="EMBL" id="ODS04205.1"/>
    </source>
</evidence>
<dbReference type="NCBIfam" id="TIGR01549">
    <property type="entry name" value="HAD-SF-IA-v1"/>
    <property type="match status" value="1"/>
</dbReference>
<organism evidence="1 2">
    <name type="scientific">Vibrio scophthalmi</name>
    <dbReference type="NCBI Taxonomy" id="45658"/>
    <lineage>
        <taxon>Bacteria</taxon>
        <taxon>Pseudomonadati</taxon>
        <taxon>Pseudomonadota</taxon>
        <taxon>Gammaproteobacteria</taxon>
        <taxon>Vibrionales</taxon>
        <taxon>Vibrionaceae</taxon>
        <taxon>Vibrio</taxon>
    </lineage>
</organism>
<dbReference type="Proteomes" id="UP000095131">
    <property type="component" value="Unassembled WGS sequence"/>
</dbReference>
<name>A0A1E3WEF3_9VIBR</name>
<dbReference type="SFLD" id="SFLDG01129">
    <property type="entry name" value="C1.5:_HAD__Beta-PGM__Phosphata"/>
    <property type="match status" value="1"/>
</dbReference>
<comment type="caution">
    <text evidence="1">The sequence shown here is derived from an EMBL/GenBank/DDBJ whole genome shotgun (WGS) entry which is preliminary data.</text>
</comment>
<dbReference type="SFLD" id="SFLDS00003">
    <property type="entry name" value="Haloacid_Dehalogenase"/>
    <property type="match status" value="1"/>
</dbReference>
<protein>
    <recommendedName>
        <fullName evidence="3">Phosphoglycolate phosphatase</fullName>
    </recommendedName>
</protein>
<dbReference type="PATRIC" id="fig|45658.8.peg.3292"/>
<accession>A0A1E3WEF3</accession>
<dbReference type="Gene3D" id="1.10.260.80">
    <property type="match status" value="1"/>
</dbReference>
<evidence type="ECO:0008006" key="3">
    <source>
        <dbReference type="Google" id="ProtNLM"/>
    </source>
</evidence>
<dbReference type="InterPro" id="IPR041492">
    <property type="entry name" value="HAD_2"/>
</dbReference>
<evidence type="ECO:0000313" key="2">
    <source>
        <dbReference type="Proteomes" id="UP000095131"/>
    </source>
</evidence>
<dbReference type="SUPFAM" id="SSF56784">
    <property type="entry name" value="HAD-like"/>
    <property type="match status" value="1"/>
</dbReference>
<dbReference type="InterPro" id="IPR023214">
    <property type="entry name" value="HAD_sf"/>
</dbReference>
<dbReference type="InterPro" id="IPR006439">
    <property type="entry name" value="HAD-SF_hydro_IA"/>
</dbReference>
<dbReference type="PANTHER" id="PTHR43885:SF1">
    <property type="entry name" value="SUPERFAMILY HYDROLASE, PUTATIVE (AFU_ORTHOLOGUE AFUA_4G13290)-RELATED"/>
    <property type="match status" value="1"/>
</dbReference>
<dbReference type="AlphaFoldDB" id="A0A1E3WEF3"/>
<reference evidence="1 2" key="1">
    <citation type="submission" date="2016-08" db="EMBL/GenBank/DDBJ databases">
        <title>Genome sequencing of Vibrio scophthalmi strain FP3289, an isolated from Paralichthys olivaceus.</title>
        <authorList>
            <person name="Han H.-J."/>
        </authorList>
    </citation>
    <scope>NUCLEOTIDE SEQUENCE [LARGE SCALE GENOMIC DNA]</scope>
    <source>
        <strain evidence="1 2">FP3289</strain>
    </source>
</reference>